<dbReference type="Pfam" id="PF24105">
    <property type="entry name" value="Beta-prop_CAF1B_HIR1"/>
    <property type="match status" value="1"/>
</dbReference>
<sequence>MEHYLPQIYWHDRTGLLSTDFHPVVKDGRYKIATSSVQKEVRIWEYFFFKAKKPGTNIEFEELQVNFIANLVQHNNSVNIVRFSPAETDTLLASGDSEGRLVIWRLNDQSVAQMTDEELPPNKENWVRYRLISHEQDVTSIAWNPEGKLLASVGRDGHLMVHEVHSGKRTVCIRNFRQFPNGITWDPRGKYLAILSMDRKMDIVDCNKGTKLKSIAMADLPARSICGLFAEAKPYRLWHDDQLAGFQRGVAFSPCGELIVAPAVQMEIGTQDIYGTFVFKRSEIDKEKPFCLLPTAKATFLVRMCPLIFELRDSEENYTGLPHRVMWLVLSKEQMYIYDSQHRHPIGYIDNIHYNNLTDAAWSADGKTIIISSLEGYNSFLKLYLEQWGNVLVERPEPPPSPQLIKTRKKRAKVVAQDAEENAAGEEAKENVQITMTAPPTDAPTPTKLAKVKVNVSTPSSKLPTSTPTTPKAGPMDKFVKKETLSEKSDDSQKNAVNQPIQKNDASDVIAINPPPKPTVSMIATRKEPRKSVDVITIPH</sequence>
<dbReference type="PROSITE" id="PS50082">
    <property type="entry name" value="WD_REPEATS_2"/>
    <property type="match status" value="2"/>
</dbReference>
<dbReference type="Gene3D" id="2.130.10.10">
    <property type="entry name" value="YVTN repeat-like/Quinoprotein amine dehydrogenase"/>
    <property type="match status" value="1"/>
</dbReference>
<protein>
    <submittedName>
        <fullName evidence="13">Anaphase-promoting complex subunit 4-like WD40 domain-containing protein</fullName>
    </submittedName>
</protein>
<evidence type="ECO:0000256" key="4">
    <source>
        <dbReference type="ARBA" id="ARBA00022737"/>
    </source>
</evidence>
<name>A0AAF3FEG3_9BILA</name>
<accession>A0AAF3FEG3</accession>
<evidence type="ECO:0000256" key="2">
    <source>
        <dbReference type="ARBA" id="ARBA00007306"/>
    </source>
</evidence>
<dbReference type="InterPro" id="IPR036322">
    <property type="entry name" value="WD40_repeat_dom_sf"/>
</dbReference>
<dbReference type="AlphaFoldDB" id="A0AAF3FEG3"/>
<feature type="compositionally biased region" description="Low complexity" evidence="10">
    <location>
        <begin position="457"/>
        <end position="472"/>
    </location>
</feature>
<dbReference type="InterPro" id="IPR015943">
    <property type="entry name" value="WD40/YVTN_repeat-like_dom_sf"/>
</dbReference>
<dbReference type="SUPFAM" id="SSF50978">
    <property type="entry name" value="WD40 repeat-like"/>
    <property type="match status" value="1"/>
</dbReference>
<dbReference type="GO" id="GO:0006335">
    <property type="term" value="P:DNA replication-dependent chromatin assembly"/>
    <property type="evidence" value="ECO:0007669"/>
    <property type="project" value="InterPro"/>
</dbReference>
<dbReference type="PANTHER" id="PTHR15271">
    <property type="entry name" value="CHROMATIN ASSEMBLY FACTOR 1 SUBUNIT B"/>
    <property type="match status" value="1"/>
</dbReference>
<evidence type="ECO:0000256" key="1">
    <source>
        <dbReference type="ARBA" id="ARBA00004123"/>
    </source>
</evidence>
<dbReference type="Proteomes" id="UP000887575">
    <property type="component" value="Unassembled WGS sequence"/>
</dbReference>
<keyword evidence="4" id="KW-0677">Repeat</keyword>
<feature type="region of interest" description="Disordered" evidence="10">
    <location>
        <begin position="455"/>
        <end position="521"/>
    </location>
</feature>
<keyword evidence="8" id="KW-0539">Nucleus</keyword>
<feature type="compositionally biased region" description="Basic and acidic residues" evidence="10">
    <location>
        <begin position="478"/>
        <end position="493"/>
    </location>
</feature>
<dbReference type="GO" id="GO:0005634">
    <property type="term" value="C:nucleus"/>
    <property type="evidence" value="ECO:0007669"/>
    <property type="project" value="UniProtKB-SubCell"/>
</dbReference>
<keyword evidence="7" id="KW-0234">DNA repair</keyword>
<dbReference type="PANTHER" id="PTHR15271:SF4">
    <property type="entry name" value="CHROMATIN ASSEMBLY FACTOR 1 SUBUNIT B"/>
    <property type="match status" value="1"/>
</dbReference>
<evidence type="ECO:0000256" key="6">
    <source>
        <dbReference type="ARBA" id="ARBA00022853"/>
    </source>
</evidence>
<evidence type="ECO:0000259" key="11">
    <source>
        <dbReference type="Pfam" id="PF24105"/>
    </source>
</evidence>
<dbReference type="GO" id="GO:0006334">
    <property type="term" value="P:nucleosome assembly"/>
    <property type="evidence" value="ECO:0007669"/>
    <property type="project" value="TreeGrafter"/>
</dbReference>
<organism evidence="12 13">
    <name type="scientific">Mesorhabditis belari</name>
    <dbReference type="NCBI Taxonomy" id="2138241"/>
    <lineage>
        <taxon>Eukaryota</taxon>
        <taxon>Metazoa</taxon>
        <taxon>Ecdysozoa</taxon>
        <taxon>Nematoda</taxon>
        <taxon>Chromadorea</taxon>
        <taxon>Rhabditida</taxon>
        <taxon>Rhabditina</taxon>
        <taxon>Rhabditomorpha</taxon>
        <taxon>Rhabditoidea</taxon>
        <taxon>Rhabditidae</taxon>
        <taxon>Mesorhabditinae</taxon>
        <taxon>Mesorhabditis</taxon>
    </lineage>
</organism>
<dbReference type="InterPro" id="IPR001680">
    <property type="entry name" value="WD40_rpt"/>
</dbReference>
<feature type="compositionally biased region" description="Polar residues" evidence="10">
    <location>
        <begin position="494"/>
        <end position="504"/>
    </location>
</feature>
<evidence type="ECO:0000256" key="5">
    <source>
        <dbReference type="ARBA" id="ARBA00022763"/>
    </source>
</evidence>
<keyword evidence="6" id="KW-0156">Chromatin regulator</keyword>
<evidence type="ECO:0000256" key="3">
    <source>
        <dbReference type="ARBA" id="ARBA00022574"/>
    </source>
</evidence>
<dbReference type="GO" id="GO:0033186">
    <property type="term" value="C:CAF-1 complex"/>
    <property type="evidence" value="ECO:0007669"/>
    <property type="project" value="TreeGrafter"/>
</dbReference>
<dbReference type="WBParaSite" id="MBELARI_LOCUS5341">
    <property type="protein sequence ID" value="MBELARI_LOCUS5341"/>
    <property type="gene ID" value="MBELARI_LOCUS5341"/>
</dbReference>
<evidence type="ECO:0000256" key="7">
    <source>
        <dbReference type="ARBA" id="ARBA00023204"/>
    </source>
</evidence>
<dbReference type="InterPro" id="IPR055410">
    <property type="entry name" value="Beta-prop_CAF1B_HIR1"/>
</dbReference>
<dbReference type="SMART" id="SM00320">
    <property type="entry name" value="WD40"/>
    <property type="match status" value="5"/>
</dbReference>
<evidence type="ECO:0000256" key="10">
    <source>
        <dbReference type="SAM" id="MobiDB-lite"/>
    </source>
</evidence>
<dbReference type="InterPro" id="IPR045145">
    <property type="entry name" value="PTHR15271"/>
</dbReference>
<comment type="subcellular location">
    <subcellularLocation>
        <location evidence="1">Nucleus</location>
    </subcellularLocation>
</comment>
<feature type="repeat" description="WD" evidence="9">
    <location>
        <begin position="71"/>
        <end position="114"/>
    </location>
</feature>
<comment type="similarity">
    <text evidence="2">Belongs to the WD repeat HIR1 family.</text>
</comment>
<proteinExistence type="inferred from homology"/>
<evidence type="ECO:0000256" key="9">
    <source>
        <dbReference type="PROSITE-ProRule" id="PRU00221"/>
    </source>
</evidence>
<evidence type="ECO:0000313" key="12">
    <source>
        <dbReference type="Proteomes" id="UP000887575"/>
    </source>
</evidence>
<dbReference type="PROSITE" id="PS50294">
    <property type="entry name" value="WD_REPEATS_REGION"/>
    <property type="match status" value="1"/>
</dbReference>
<evidence type="ECO:0000313" key="13">
    <source>
        <dbReference type="WBParaSite" id="MBELARI_LOCUS5341"/>
    </source>
</evidence>
<dbReference type="GO" id="GO:0006281">
    <property type="term" value="P:DNA repair"/>
    <property type="evidence" value="ECO:0007669"/>
    <property type="project" value="UniProtKB-KW"/>
</dbReference>
<keyword evidence="12" id="KW-1185">Reference proteome</keyword>
<evidence type="ECO:0000256" key="8">
    <source>
        <dbReference type="ARBA" id="ARBA00023242"/>
    </source>
</evidence>
<keyword evidence="3 9" id="KW-0853">WD repeat</keyword>
<feature type="domain" description="CAF1B/HIR1 beta-propeller" evidence="11">
    <location>
        <begin position="1"/>
        <end position="383"/>
    </location>
</feature>
<feature type="repeat" description="WD" evidence="9">
    <location>
        <begin position="131"/>
        <end position="172"/>
    </location>
</feature>
<keyword evidence="5" id="KW-0227">DNA damage</keyword>
<reference evidence="13" key="1">
    <citation type="submission" date="2024-02" db="UniProtKB">
        <authorList>
            <consortium name="WormBaseParasite"/>
        </authorList>
    </citation>
    <scope>IDENTIFICATION</scope>
</reference>